<evidence type="ECO:0000313" key="2">
    <source>
        <dbReference type="EMBL" id="MBC8542916.1"/>
    </source>
</evidence>
<sequence length="352" mass="39915">MSFDISFYGGKKVFITGHTGFKGSWLCKILANVGAIVTGYSLNPPTEPSLFEIAKIEQDVHSVIGDIRDYKKLKKTFHEAQPEIVLHLAAQPIVRDSYKDPRYTYEANVMGTVNILECVRTSNCVKSFLNVTTDKVYLNKEWAWGYRENDELDGYDPYSNSKSCSELVTHSFKNSFFADGSVAISTARAGNVIGGGDFANDRIIPDCIRAAINKQDIFVRNPYSTRPYQHVLEPLYVYLLIAAMQYKDCSFAGYYNVGPDEQDCFQTGALVNLFVKLWGDNINWISRCDGGPHEANFLKLDCSKLRAAFGWKPHWTLDKAIEKVVEWSKCWINGNDVRHCMDRQIEEFLQDG</sequence>
<reference evidence="2" key="1">
    <citation type="submission" date="2020-08" db="EMBL/GenBank/DDBJ databases">
        <title>Genome public.</title>
        <authorList>
            <person name="Liu C."/>
            <person name="Sun Q."/>
        </authorList>
    </citation>
    <scope>NUCLEOTIDE SEQUENCE</scope>
    <source>
        <strain evidence="2">NSJ-32</strain>
    </source>
</reference>
<dbReference type="Gene3D" id="3.40.50.720">
    <property type="entry name" value="NAD(P)-binding Rossmann-like Domain"/>
    <property type="match status" value="1"/>
</dbReference>
<dbReference type="CDD" id="cd05252">
    <property type="entry name" value="CDP_GD_SDR_e"/>
    <property type="match status" value="1"/>
</dbReference>
<dbReference type="Pfam" id="PF16363">
    <property type="entry name" value="GDP_Man_Dehyd"/>
    <property type="match status" value="1"/>
</dbReference>
<dbReference type="EC" id="4.2.1.45" evidence="2"/>
<dbReference type="Proteomes" id="UP000657006">
    <property type="component" value="Unassembled WGS sequence"/>
</dbReference>
<comment type="caution">
    <text evidence="2">The sequence shown here is derived from an EMBL/GenBank/DDBJ whole genome shotgun (WGS) entry which is preliminary data.</text>
</comment>
<keyword evidence="3" id="KW-1185">Reference proteome</keyword>
<evidence type="ECO:0000313" key="3">
    <source>
        <dbReference type="Proteomes" id="UP000657006"/>
    </source>
</evidence>
<dbReference type="PANTHER" id="PTHR43000">
    <property type="entry name" value="DTDP-D-GLUCOSE 4,6-DEHYDRATASE-RELATED"/>
    <property type="match status" value="1"/>
</dbReference>
<feature type="domain" description="NAD(P)-binding" evidence="1">
    <location>
        <begin position="14"/>
        <end position="323"/>
    </location>
</feature>
<evidence type="ECO:0000259" key="1">
    <source>
        <dbReference type="Pfam" id="PF16363"/>
    </source>
</evidence>
<dbReference type="Gene3D" id="3.90.25.10">
    <property type="entry name" value="UDP-galactose 4-epimerase, domain 1"/>
    <property type="match status" value="1"/>
</dbReference>
<dbReference type="RefSeq" id="WP_177719701.1">
    <property type="nucleotide sequence ID" value="NZ_JACRSQ010000005.1"/>
</dbReference>
<dbReference type="InterPro" id="IPR016040">
    <property type="entry name" value="NAD(P)-bd_dom"/>
</dbReference>
<organism evidence="2 3">
    <name type="scientific">Bianquea renquensis</name>
    <dbReference type="NCBI Taxonomy" id="2763661"/>
    <lineage>
        <taxon>Bacteria</taxon>
        <taxon>Bacillati</taxon>
        <taxon>Bacillota</taxon>
        <taxon>Clostridia</taxon>
        <taxon>Eubacteriales</taxon>
        <taxon>Bianqueaceae</taxon>
        <taxon>Bianquea</taxon>
    </lineage>
</organism>
<protein>
    <submittedName>
        <fullName evidence="2">CDP-glucose 4,6-dehydratase</fullName>
        <ecNumber evidence="2">4.2.1.45</ecNumber>
    </submittedName>
</protein>
<dbReference type="InterPro" id="IPR036291">
    <property type="entry name" value="NAD(P)-bd_dom_sf"/>
</dbReference>
<name>A0A926I1E9_9FIRM</name>
<dbReference type="InterPro" id="IPR013445">
    <property type="entry name" value="CDP_4_6_deHydtase"/>
</dbReference>
<dbReference type="SUPFAM" id="SSF51735">
    <property type="entry name" value="NAD(P)-binding Rossmann-fold domains"/>
    <property type="match status" value="1"/>
</dbReference>
<dbReference type="GO" id="GO:0047733">
    <property type="term" value="F:CDP-glucose 4,6-dehydratase activity"/>
    <property type="evidence" value="ECO:0007669"/>
    <property type="project" value="UniProtKB-EC"/>
</dbReference>
<keyword evidence="2" id="KW-0456">Lyase</keyword>
<proteinExistence type="predicted"/>
<accession>A0A926I1E9</accession>
<gene>
    <name evidence="2" type="primary">rfbG</name>
    <name evidence="2" type="ORF">H8730_05090</name>
</gene>
<dbReference type="NCBIfam" id="TIGR02622">
    <property type="entry name" value="CDP_4_6_dhtase"/>
    <property type="match status" value="1"/>
</dbReference>
<dbReference type="AlphaFoldDB" id="A0A926I1E9"/>
<dbReference type="EMBL" id="JACRSQ010000005">
    <property type="protein sequence ID" value="MBC8542916.1"/>
    <property type="molecule type" value="Genomic_DNA"/>
</dbReference>